<dbReference type="PROSITE" id="PS51635">
    <property type="entry name" value="PNPLA"/>
    <property type="match status" value="1"/>
</dbReference>
<dbReference type="InterPro" id="IPR002641">
    <property type="entry name" value="PNPLA_dom"/>
</dbReference>
<dbReference type="Gene3D" id="3.40.1090.10">
    <property type="entry name" value="Cytosolic phospholipase A2 catalytic domain"/>
    <property type="match status" value="2"/>
</dbReference>
<dbReference type="Proteomes" id="UP000543836">
    <property type="component" value="Unassembled WGS sequence"/>
</dbReference>
<dbReference type="CDD" id="cd07209">
    <property type="entry name" value="Pat_hypo_Ecoli_Z1214_like"/>
    <property type="match status" value="1"/>
</dbReference>
<feature type="active site" description="Nucleophile" evidence="4">
    <location>
        <position position="63"/>
    </location>
</feature>
<evidence type="ECO:0000313" key="6">
    <source>
        <dbReference type="EMBL" id="MBB4569379.1"/>
    </source>
</evidence>
<dbReference type="InterPro" id="IPR050301">
    <property type="entry name" value="NTE"/>
</dbReference>
<feature type="active site" description="Proton acceptor" evidence="4">
    <location>
        <position position="222"/>
    </location>
</feature>
<evidence type="ECO:0000256" key="3">
    <source>
        <dbReference type="ARBA" id="ARBA00023098"/>
    </source>
</evidence>
<dbReference type="PANTHER" id="PTHR14226:SF57">
    <property type="entry name" value="BLR7027 PROTEIN"/>
    <property type="match status" value="1"/>
</dbReference>
<evidence type="ECO:0000313" key="7">
    <source>
        <dbReference type="Proteomes" id="UP000543836"/>
    </source>
</evidence>
<keyword evidence="1 4" id="KW-0378">Hydrolase</keyword>
<dbReference type="InterPro" id="IPR021095">
    <property type="entry name" value="DUF3734"/>
</dbReference>
<evidence type="ECO:0000256" key="2">
    <source>
        <dbReference type="ARBA" id="ARBA00022963"/>
    </source>
</evidence>
<feature type="domain" description="PNPLA" evidence="5">
    <location>
        <begin position="30"/>
        <end position="235"/>
    </location>
</feature>
<keyword evidence="7" id="KW-1185">Reference proteome</keyword>
<gene>
    <name evidence="6" type="ORF">GGE60_003503</name>
</gene>
<evidence type="ECO:0000259" key="5">
    <source>
        <dbReference type="PROSITE" id="PS51635"/>
    </source>
</evidence>
<dbReference type="GO" id="GO:0016042">
    <property type="term" value="P:lipid catabolic process"/>
    <property type="evidence" value="ECO:0007669"/>
    <property type="project" value="UniProtKB-UniRule"/>
</dbReference>
<dbReference type="OrthoDB" id="9807112at2"/>
<keyword evidence="2 4" id="KW-0442">Lipid degradation</keyword>
<keyword evidence="3 4" id="KW-0443">Lipid metabolism</keyword>
<dbReference type="InterPro" id="IPR016035">
    <property type="entry name" value="Acyl_Trfase/lysoPLipase"/>
</dbReference>
<feature type="short sequence motif" description="GXGXXG" evidence="4">
    <location>
        <begin position="34"/>
        <end position="39"/>
    </location>
</feature>
<feature type="short sequence motif" description="GXSXG" evidence="4">
    <location>
        <begin position="61"/>
        <end position="65"/>
    </location>
</feature>
<comment type="caution">
    <text evidence="6">The sequence shown here is derived from an EMBL/GenBank/DDBJ whole genome shotgun (WGS) entry which is preliminary data.</text>
</comment>
<dbReference type="SUPFAM" id="SSF52151">
    <property type="entry name" value="FabD/lysophospholipase-like"/>
    <property type="match status" value="1"/>
</dbReference>
<dbReference type="PANTHER" id="PTHR14226">
    <property type="entry name" value="NEUROPATHY TARGET ESTERASE/SWISS CHEESE D.MELANOGASTER"/>
    <property type="match status" value="1"/>
</dbReference>
<dbReference type="Pfam" id="PF01734">
    <property type="entry name" value="Patatin"/>
    <property type="match status" value="1"/>
</dbReference>
<dbReference type="EMBL" id="JACIIG010000008">
    <property type="protein sequence ID" value="MBB4569379.1"/>
    <property type="molecule type" value="Genomic_DNA"/>
</dbReference>
<evidence type="ECO:0000256" key="1">
    <source>
        <dbReference type="ARBA" id="ARBA00022801"/>
    </source>
</evidence>
<evidence type="ECO:0000256" key="4">
    <source>
        <dbReference type="PROSITE-ProRule" id="PRU01161"/>
    </source>
</evidence>
<name>A0A7W6ZV74_9HYPH</name>
<feature type="short sequence motif" description="DGA/G" evidence="4">
    <location>
        <begin position="222"/>
        <end position="224"/>
    </location>
</feature>
<dbReference type="Pfam" id="PF12536">
    <property type="entry name" value="DUF3734"/>
    <property type="match status" value="1"/>
</dbReference>
<dbReference type="RefSeq" id="WP_028752592.1">
    <property type="nucleotide sequence ID" value="NZ_JACIIG010000008.1"/>
</dbReference>
<sequence>MDEQIKLQPELKSETPDIADLLAAYQSIGLVFQGGGALGAYQAGVFQALHEAGIEANWLSGVSIGAVNAAIIAGNTRGNRLDRLRDFWETISHRKIWHFTPEGDVFRKMRNQTSSMLTMMSGLPGFFSPHQINPWFQPPGAVGATSFYNTSELKETLNRLIDWNVLNDRRQRLSVGAVNVRTGNYRYFDSHLEVLGAEHVMASGALPPAFPSVRIENEYYWDGGIVSNTPLQYLLEQEEVRDTLVFQVDLFSARGILPRDMADVLARHKDIMYSSRTRNNTDTFRRMHNLRLKLRQALMRVPPEALTDDDRRFLLAMEDVPQINIVHLIYQQKIYESDAKDYEFSGTSMREHWDSGYQDTRKTLKHRRWLEKPPESIGMTVHDVHRNDPS</sequence>
<dbReference type="AlphaFoldDB" id="A0A7W6ZV74"/>
<reference evidence="6 7" key="1">
    <citation type="submission" date="2020-08" db="EMBL/GenBank/DDBJ databases">
        <title>Genomic Encyclopedia of Type Strains, Phase IV (KMG-V): Genome sequencing to study the core and pangenomes of soil and plant-associated prokaryotes.</title>
        <authorList>
            <person name="Whitman W."/>
        </authorList>
    </citation>
    <scope>NUCLEOTIDE SEQUENCE [LARGE SCALE GENOMIC DNA]</scope>
    <source>
        <strain evidence="6 7">SEMIA 492</strain>
    </source>
</reference>
<dbReference type="GO" id="GO:0016787">
    <property type="term" value="F:hydrolase activity"/>
    <property type="evidence" value="ECO:0007669"/>
    <property type="project" value="UniProtKB-UniRule"/>
</dbReference>
<proteinExistence type="predicted"/>
<accession>A0A7W6ZV74</accession>
<organism evidence="6 7">
    <name type="scientific">Rhizobium leucaenae</name>
    <dbReference type="NCBI Taxonomy" id="29450"/>
    <lineage>
        <taxon>Bacteria</taxon>
        <taxon>Pseudomonadati</taxon>
        <taxon>Pseudomonadota</taxon>
        <taxon>Alphaproteobacteria</taxon>
        <taxon>Hyphomicrobiales</taxon>
        <taxon>Rhizobiaceae</taxon>
        <taxon>Rhizobium/Agrobacterium group</taxon>
        <taxon>Rhizobium</taxon>
    </lineage>
</organism>
<protein>
    <submittedName>
        <fullName evidence="6">NTE family protein</fullName>
    </submittedName>
</protein>